<dbReference type="PANTHER" id="PTHR43531:SF11">
    <property type="entry name" value="METHYL-ACCEPTING CHEMOTAXIS PROTEIN 3"/>
    <property type="match status" value="1"/>
</dbReference>
<evidence type="ECO:0000256" key="7">
    <source>
        <dbReference type="ARBA" id="ARBA00029447"/>
    </source>
</evidence>
<keyword evidence="2" id="KW-1003">Cell membrane</keyword>
<feature type="domain" description="Methyl-accepting transducer" evidence="12">
    <location>
        <begin position="340"/>
        <end position="569"/>
    </location>
</feature>
<feature type="transmembrane region" description="Helical" evidence="11">
    <location>
        <begin position="12"/>
        <end position="31"/>
    </location>
</feature>
<evidence type="ECO:0000313" key="13">
    <source>
        <dbReference type="EMBL" id="KIX14397.1"/>
    </source>
</evidence>
<dbReference type="GO" id="GO:0004888">
    <property type="term" value="F:transmembrane signaling receptor activity"/>
    <property type="evidence" value="ECO:0007669"/>
    <property type="project" value="TreeGrafter"/>
</dbReference>
<dbReference type="SUPFAM" id="SSF58104">
    <property type="entry name" value="Methyl-accepting chemotaxis protein (MCP) signaling domain"/>
    <property type="match status" value="1"/>
</dbReference>
<dbReference type="GO" id="GO:0006935">
    <property type="term" value="P:chemotaxis"/>
    <property type="evidence" value="ECO:0007669"/>
    <property type="project" value="UniProtKB-KW"/>
</dbReference>
<feature type="compositionally biased region" description="Low complexity" evidence="10">
    <location>
        <begin position="549"/>
        <end position="565"/>
    </location>
</feature>
<comment type="similarity">
    <text evidence="7">Belongs to the methyl-accepting chemotaxis (MCP) protein family.</text>
</comment>
<feature type="compositionally biased region" description="Polar residues" evidence="10">
    <location>
        <begin position="537"/>
        <end position="548"/>
    </location>
</feature>
<evidence type="ECO:0000256" key="6">
    <source>
        <dbReference type="ARBA" id="ARBA00023136"/>
    </source>
</evidence>
<keyword evidence="14" id="KW-1185">Reference proteome</keyword>
<comment type="subcellular location">
    <subcellularLocation>
        <location evidence="1">Cell membrane</location>
        <topology evidence="1">Multi-pass membrane protein</topology>
    </subcellularLocation>
</comment>
<feature type="coiled-coil region" evidence="9">
    <location>
        <begin position="359"/>
        <end position="413"/>
    </location>
</feature>
<proteinExistence type="inferred from homology"/>
<evidence type="ECO:0000256" key="5">
    <source>
        <dbReference type="ARBA" id="ARBA00022989"/>
    </source>
</evidence>
<dbReference type="InterPro" id="IPR029151">
    <property type="entry name" value="Sensor-like_sf"/>
</dbReference>
<keyword evidence="6 11" id="KW-0472">Membrane</keyword>
<evidence type="ECO:0000256" key="4">
    <source>
        <dbReference type="ARBA" id="ARBA00022692"/>
    </source>
</evidence>
<dbReference type="CDD" id="cd18773">
    <property type="entry name" value="PDC1_HK_sensor"/>
    <property type="match status" value="1"/>
</dbReference>
<dbReference type="SUPFAM" id="SSF103190">
    <property type="entry name" value="Sensory domain-like"/>
    <property type="match status" value="1"/>
</dbReference>
<dbReference type="SMART" id="SM00283">
    <property type="entry name" value="MA"/>
    <property type="match status" value="1"/>
</dbReference>
<feature type="compositionally biased region" description="Basic and acidic residues" evidence="10">
    <location>
        <begin position="590"/>
        <end position="608"/>
    </location>
</feature>
<feature type="region of interest" description="Disordered" evidence="10">
    <location>
        <begin position="586"/>
        <end position="608"/>
    </location>
</feature>
<dbReference type="EMBL" id="AZAC01000011">
    <property type="protein sequence ID" value="KIX14397.1"/>
    <property type="molecule type" value="Genomic_DNA"/>
</dbReference>
<keyword evidence="3" id="KW-0145">Chemotaxis</keyword>
<dbReference type="Gene3D" id="3.30.450.20">
    <property type="entry name" value="PAS domain"/>
    <property type="match status" value="2"/>
</dbReference>
<feature type="transmembrane region" description="Helical" evidence="11">
    <location>
        <begin position="300"/>
        <end position="323"/>
    </location>
</feature>
<keyword evidence="4 11" id="KW-0812">Transmembrane</keyword>
<protein>
    <recommendedName>
        <fullName evidence="12">Methyl-accepting transducer domain-containing protein</fullName>
    </recommendedName>
</protein>
<keyword evidence="9" id="KW-0175">Coiled coil</keyword>
<dbReference type="Pfam" id="PF00015">
    <property type="entry name" value="MCPsignal"/>
    <property type="match status" value="1"/>
</dbReference>
<dbReference type="OrthoDB" id="5348717at2"/>
<dbReference type="InterPro" id="IPR033479">
    <property type="entry name" value="dCache_1"/>
</dbReference>
<evidence type="ECO:0000259" key="12">
    <source>
        <dbReference type="PROSITE" id="PS50111"/>
    </source>
</evidence>
<name>A0A0D2GHN7_9BACT</name>
<dbReference type="AlphaFoldDB" id="A0A0D2GHN7"/>
<gene>
    <name evidence="13" type="ORF">X474_09500</name>
</gene>
<evidence type="ECO:0000313" key="14">
    <source>
        <dbReference type="Proteomes" id="UP000032233"/>
    </source>
</evidence>
<dbReference type="GO" id="GO:0005886">
    <property type="term" value="C:plasma membrane"/>
    <property type="evidence" value="ECO:0007669"/>
    <property type="project" value="UniProtKB-SubCell"/>
</dbReference>
<evidence type="ECO:0000256" key="9">
    <source>
        <dbReference type="SAM" id="Coils"/>
    </source>
</evidence>
<evidence type="ECO:0000256" key="2">
    <source>
        <dbReference type="ARBA" id="ARBA00022475"/>
    </source>
</evidence>
<dbReference type="PANTHER" id="PTHR43531">
    <property type="entry name" value="PROTEIN ICFG"/>
    <property type="match status" value="1"/>
</dbReference>
<comment type="caution">
    <text evidence="13">The sequence shown here is derived from an EMBL/GenBank/DDBJ whole genome shotgun (WGS) entry which is preliminary data.</text>
</comment>
<accession>A0A0D2GHN7</accession>
<dbReference type="PROSITE" id="PS50111">
    <property type="entry name" value="CHEMOTAXIS_TRANSDUC_2"/>
    <property type="match status" value="1"/>
</dbReference>
<dbReference type="InParanoid" id="A0A0D2GHN7"/>
<evidence type="ECO:0000256" key="8">
    <source>
        <dbReference type="PROSITE-ProRule" id="PRU00284"/>
    </source>
</evidence>
<keyword evidence="8" id="KW-0807">Transducer</keyword>
<dbReference type="InterPro" id="IPR051310">
    <property type="entry name" value="MCP_chemotaxis"/>
</dbReference>
<dbReference type="InterPro" id="IPR004089">
    <property type="entry name" value="MCPsignal_dom"/>
</dbReference>
<dbReference type="Proteomes" id="UP000032233">
    <property type="component" value="Unassembled WGS sequence"/>
</dbReference>
<dbReference type="STRING" id="1429043.X474_09500"/>
<organism evidence="13 14">
    <name type="scientific">Dethiosulfatarculus sandiegensis</name>
    <dbReference type="NCBI Taxonomy" id="1429043"/>
    <lineage>
        <taxon>Bacteria</taxon>
        <taxon>Pseudomonadati</taxon>
        <taxon>Thermodesulfobacteriota</taxon>
        <taxon>Desulfarculia</taxon>
        <taxon>Desulfarculales</taxon>
        <taxon>Desulfarculaceae</taxon>
        <taxon>Dethiosulfatarculus</taxon>
    </lineage>
</organism>
<evidence type="ECO:0000256" key="11">
    <source>
        <dbReference type="SAM" id="Phobius"/>
    </source>
</evidence>
<dbReference type="RefSeq" id="WP_044348128.1">
    <property type="nucleotide sequence ID" value="NZ_AZAC01000011.1"/>
</dbReference>
<dbReference type="GO" id="GO:0007165">
    <property type="term" value="P:signal transduction"/>
    <property type="evidence" value="ECO:0007669"/>
    <property type="project" value="UniProtKB-KW"/>
</dbReference>
<feature type="region of interest" description="Disordered" evidence="10">
    <location>
        <begin position="537"/>
        <end position="565"/>
    </location>
</feature>
<evidence type="ECO:0000256" key="10">
    <source>
        <dbReference type="SAM" id="MobiDB-lite"/>
    </source>
</evidence>
<sequence length="608" mass="65453">MKNLSIKWRLLLAFAVITILPVLLISIYVGLNIKSDALHNFERSLERELTQVNNAINILIDDSRENVEMLKLNQAVTQAGQALPVYIKATQAQTSKSVAVGSSNQRLFDFFNTVARSHKDYDAVLMGSDKGGFMAAPNVSIPSGYDPRKRLWYQKAMANPGQVIISDAYLSTTGKVVITTCTKVQGSSGEWSGVVGVDFALNRLSEIINNLKVGDSGYVIMVQENGDILAHPRDKSLLFKKMGELKEVGYRKLANSKQGATAITLGEKNYLAYVFNSPELSWKMIGLVEEAEIYADYRHFVRVIAIMGIVLLLLFLTVGWFLASSISRPIKKVAGGLSQNASQVALAASQVSQVSANLAKGASEQVASIEETAASLEEMAAMTNQNANNAKQADTLSQKANQAMQEAKDHMKALGASMHRVSETSQKTTKIVSAINEISFQTNLLALNAAVEAARAGEAGAGFAVVAEEVRSLALRAAEAARETSVLLEENTETIRQSVEGTERADQALNQVGDAAAKVTALVGEIAQASSEQAQGIQQMNQAMTSMDQTTQETAAGAEQTAATSQEMNAGAGELHRMINDLSSLVDGAGKVREQSKSSESDRRLLNR</sequence>
<dbReference type="Pfam" id="PF02743">
    <property type="entry name" value="dCache_1"/>
    <property type="match status" value="1"/>
</dbReference>
<reference evidence="13 14" key="1">
    <citation type="submission" date="2013-11" db="EMBL/GenBank/DDBJ databases">
        <title>Metagenomic analysis of a methanogenic consortium involved in long chain n-alkane degradation.</title>
        <authorList>
            <person name="Davidova I.A."/>
            <person name="Callaghan A.V."/>
            <person name="Wawrik B."/>
            <person name="Pruitt S."/>
            <person name="Marks C."/>
            <person name="Duncan K.E."/>
            <person name="Suflita J.M."/>
        </authorList>
    </citation>
    <scope>NUCLEOTIDE SEQUENCE [LARGE SCALE GENOMIC DNA]</scope>
    <source>
        <strain evidence="13 14">SPR</strain>
    </source>
</reference>
<evidence type="ECO:0000256" key="3">
    <source>
        <dbReference type="ARBA" id="ARBA00022500"/>
    </source>
</evidence>
<evidence type="ECO:0000256" key="1">
    <source>
        <dbReference type="ARBA" id="ARBA00004651"/>
    </source>
</evidence>
<keyword evidence="5 11" id="KW-1133">Transmembrane helix</keyword>
<dbReference type="CDD" id="cd12912">
    <property type="entry name" value="PDC2_MCP_like"/>
    <property type="match status" value="1"/>
</dbReference>
<dbReference type="Gene3D" id="1.10.287.950">
    <property type="entry name" value="Methyl-accepting chemotaxis protein"/>
    <property type="match status" value="1"/>
</dbReference>